<dbReference type="Gene3D" id="1.10.238.10">
    <property type="entry name" value="EF-hand"/>
    <property type="match status" value="1"/>
</dbReference>
<dbReference type="InterPro" id="IPR014764">
    <property type="entry name" value="DCN-prot"/>
</dbReference>
<dbReference type="GO" id="GO:0000151">
    <property type="term" value="C:ubiquitin ligase complex"/>
    <property type="evidence" value="ECO:0007669"/>
    <property type="project" value="TreeGrafter"/>
</dbReference>
<sequence length="178" mass="20237">MDIDGTIAYFTDLGIDPENDVEAIIAAYTLESPSTGVFTRDAFVKNWAKVNATNVKDMSIYLHQAKHNSKLIDLVNNFAFKYALEEGKRKLAVEDAVALWRVIYNDDLTKLQKPSTVSKFINDFVASGKSGKESISMDEWNMSRPFFNIPLPELEHLSEDAAWPVLMDDFVDFLYQKE</sequence>
<comment type="caution">
    <text evidence="3">The sequence shown here is derived from an EMBL/GenBank/DDBJ whole genome shotgun (WGS) entry which is preliminary data.</text>
</comment>
<dbReference type="Proteomes" id="UP000186136">
    <property type="component" value="Unassembled WGS sequence"/>
</dbReference>
<keyword evidence="4" id="KW-1185">Reference proteome</keyword>
<comment type="function">
    <text evidence="1">Neddylation of cullins play an essential role in the regulation of SCF-type complexes activity.</text>
</comment>
<proteinExistence type="predicted"/>
<feature type="domain" description="DCUN1" evidence="2">
    <location>
        <begin position="1"/>
        <end position="175"/>
    </location>
</feature>
<dbReference type="GO" id="GO:0097602">
    <property type="term" value="F:cullin family protein binding"/>
    <property type="evidence" value="ECO:0007669"/>
    <property type="project" value="TreeGrafter"/>
</dbReference>
<dbReference type="InterPro" id="IPR005176">
    <property type="entry name" value="PONY_dom"/>
</dbReference>
<dbReference type="OrthoDB" id="27198at2759"/>
<dbReference type="Pfam" id="PF03556">
    <property type="entry name" value="Cullin_binding"/>
    <property type="match status" value="1"/>
</dbReference>
<evidence type="ECO:0000313" key="3">
    <source>
        <dbReference type="EMBL" id="GAV29701.1"/>
    </source>
</evidence>
<reference evidence="3 4" key="1">
    <citation type="submission" date="2016-08" db="EMBL/GenBank/DDBJ databases">
        <title>Whole genome shotgun sequence of Pichia membranifaciens KS47-1.</title>
        <authorList>
            <person name="Konishi M."/>
            <person name="Ishida M."/>
            <person name="Arakawa T."/>
            <person name="Kato Y."/>
            <person name="Horiuchi J."/>
        </authorList>
    </citation>
    <scope>NUCLEOTIDE SEQUENCE [LARGE SCALE GENOMIC DNA]</scope>
    <source>
        <strain evidence="3 4">KS47-1</strain>
    </source>
</reference>
<evidence type="ECO:0000313" key="4">
    <source>
        <dbReference type="Proteomes" id="UP000186136"/>
    </source>
</evidence>
<dbReference type="EMBL" id="BDGI01000132">
    <property type="protein sequence ID" value="GAV29701.1"/>
    <property type="molecule type" value="Genomic_DNA"/>
</dbReference>
<dbReference type="GO" id="GO:0032182">
    <property type="term" value="F:ubiquitin-like protein binding"/>
    <property type="evidence" value="ECO:0007669"/>
    <property type="project" value="TreeGrafter"/>
</dbReference>
<dbReference type="AlphaFoldDB" id="A0A1Q2YJQ4"/>
<evidence type="ECO:0000256" key="1">
    <source>
        <dbReference type="RuleBase" id="RU410713"/>
    </source>
</evidence>
<dbReference type="Gene3D" id="1.10.238.200">
    <property type="entry name" value="Cullin, PONY binding domain"/>
    <property type="match status" value="1"/>
</dbReference>
<organism evidence="3 4">
    <name type="scientific">Pichia membranifaciens</name>
    <dbReference type="NCBI Taxonomy" id="4926"/>
    <lineage>
        <taxon>Eukaryota</taxon>
        <taxon>Fungi</taxon>
        <taxon>Dikarya</taxon>
        <taxon>Ascomycota</taxon>
        <taxon>Saccharomycotina</taxon>
        <taxon>Pichiomycetes</taxon>
        <taxon>Pichiales</taxon>
        <taxon>Pichiaceae</taxon>
        <taxon>Pichia</taxon>
    </lineage>
</organism>
<dbReference type="GO" id="GO:0045116">
    <property type="term" value="P:protein neddylation"/>
    <property type="evidence" value="ECO:0007669"/>
    <property type="project" value="TreeGrafter"/>
</dbReference>
<dbReference type="PROSITE" id="PS51229">
    <property type="entry name" value="DCUN1"/>
    <property type="match status" value="1"/>
</dbReference>
<name>A0A1Q2YJQ4_9ASCO</name>
<evidence type="ECO:0000259" key="2">
    <source>
        <dbReference type="PROSITE" id="PS51229"/>
    </source>
</evidence>
<dbReference type="PANTHER" id="PTHR12281:SF31">
    <property type="entry name" value="DCN1-LIKE PROTEIN 3"/>
    <property type="match status" value="1"/>
</dbReference>
<dbReference type="InterPro" id="IPR042460">
    <property type="entry name" value="DCN1-like_PONY"/>
</dbReference>
<dbReference type="PANTHER" id="PTHR12281">
    <property type="entry name" value="RP42 RELATED"/>
    <property type="match status" value="1"/>
</dbReference>
<protein>
    <recommendedName>
        <fullName evidence="1">Defective in cullin neddylation protein</fullName>
    </recommendedName>
</protein>
<gene>
    <name evidence="3" type="ORF">PMKS-003203</name>
</gene>
<dbReference type="GO" id="GO:0031624">
    <property type="term" value="F:ubiquitin conjugating enzyme binding"/>
    <property type="evidence" value="ECO:0007669"/>
    <property type="project" value="TreeGrafter"/>
</dbReference>
<accession>A0A1Q2YJQ4</accession>